<gene>
    <name evidence="2" type="ORF">O3G_MSEX012145</name>
</gene>
<dbReference type="OrthoDB" id="6912918at2759"/>
<reference evidence="2" key="2">
    <citation type="submission" date="2020-12" db="EMBL/GenBank/DDBJ databases">
        <authorList>
            <person name="Kanost M."/>
        </authorList>
    </citation>
    <scope>NUCLEOTIDE SEQUENCE</scope>
</reference>
<comment type="caution">
    <text evidence="2">The sequence shown here is derived from an EMBL/GenBank/DDBJ whole genome shotgun (WGS) entry which is preliminary data.</text>
</comment>
<organism evidence="2 3">
    <name type="scientific">Manduca sexta</name>
    <name type="common">Tobacco hawkmoth</name>
    <name type="synonym">Tobacco hornworm</name>
    <dbReference type="NCBI Taxonomy" id="7130"/>
    <lineage>
        <taxon>Eukaryota</taxon>
        <taxon>Metazoa</taxon>
        <taxon>Ecdysozoa</taxon>
        <taxon>Arthropoda</taxon>
        <taxon>Hexapoda</taxon>
        <taxon>Insecta</taxon>
        <taxon>Pterygota</taxon>
        <taxon>Neoptera</taxon>
        <taxon>Endopterygota</taxon>
        <taxon>Lepidoptera</taxon>
        <taxon>Glossata</taxon>
        <taxon>Ditrysia</taxon>
        <taxon>Bombycoidea</taxon>
        <taxon>Sphingidae</taxon>
        <taxon>Sphinginae</taxon>
        <taxon>Sphingini</taxon>
        <taxon>Manduca</taxon>
    </lineage>
</organism>
<accession>A0A922CW87</accession>
<sequence>MFGCNLSCFGFLAAVCCVIAQEYYEELHKARYSTHVRQIPKSFEIRGGKALEQFNKNIKEIEQIANNENITLLYKVKIEKLKPFFSHKLKKILHKKGRSKKYNVPLKKNSMKLSNFEAFLRKTAEENGRNVQNIDYYPAVTTEKQKFPSTRQIIMKYKPIISRVRTNYTKIIRPVRNKEIILTV</sequence>
<feature type="chain" id="PRO_5037321606" evidence="1">
    <location>
        <begin position="21"/>
        <end position="184"/>
    </location>
</feature>
<dbReference type="Proteomes" id="UP000791440">
    <property type="component" value="Unassembled WGS sequence"/>
</dbReference>
<keyword evidence="1" id="KW-0732">Signal</keyword>
<proteinExistence type="predicted"/>
<name>A0A922CW87_MANSE</name>
<reference evidence="2" key="1">
    <citation type="journal article" date="2016" name="Insect Biochem. Mol. Biol.">
        <title>Multifaceted biological insights from a draft genome sequence of the tobacco hornworm moth, Manduca sexta.</title>
        <authorList>
            <person name="Kanost M.R."/>
            <person name="Arrese E.L."/>
            <person name="Cao X."/>
            <person name="Chen Y.R."/>
            <person name="Chellapilla S."/>
            <person name="Goldsmith M.R."/>
            <person name="Grosse-Wilde E."/>
            <person name="Heckel D.G."/>
            <person name="Herndon N."/>
            <person name="Jiang H."/>
            <person name="Papanicolaou A."/>
            <person name="Qu J."/>
            <person name="Soulages J.L."/>
            <person name="Vogel H."/>
            <person name="Walters J."/>
            <person name="Waterhouse R.M."/>
            <person name="Ahn S.J."/>
            <person name="Almeida F.C."/>
            <person name="An C."/>
            <person name="Aqrawi P."/>
            <person name="Bretschneider A."/>
            <person name="Bryant W.B."/>
            <person name="Bucks S."/>
            <person name="Chao H."/>
            <person name="Chevignon G."/>
            <person name="Christen J.M."/>
            <person name="Clarke D.F."/>
            <person name="Dittmer N.T."/>
            <person name="Ferguson L.C.F."/>
            <person name="Garavelou S."/>
            <person name="Gordon K.H.J."/>
            <person name="Gunaratna R.T."/>
            <person name="Han Y."/>
            <person name="Hauser F."/>
            <person name="He Y."/>
            <person name="Heidel-Fischer H."/>
            <person name="Hirsh A."/>
            <person name="Hu Y."/>
            <person name="Jiang H."/>
            <person name="Kalra D."/>
            <person name="Klinner C."/>
            <person name="Konig C."/>
            <person name="Kovar C."/>
            <person name="Kroll A.R."/>
            <person name="Kuwar S.S."/>
            <person name="Lee S.L."/>
            <person name="Lehman R."/>
            <person name="Li K."/>
            <person name="Li Z."/>
            <person name="Liang H."/>
            <person name="Lovelace S."/>
            <person name="Lu Z."/>
            <person name="Mansfield J.H."/>
            <person name="McCulloch K.J."/>
            <person name="Mathew T."/>
            <person name="Morton B."/>
            <person name="Muzny D.M."/>
            <person name="Neunemann D."/>
            <person name="Ongeri F."/>
            <person name="Pauchet Y."/>
            <person name="Pu L.L."/>
            <person name="Pyrousis I."/>
            <person name="Rao X.J."/>
            <person name="Redding A."/>
            <person name="Roesel C."/>
            <person name="Sanchez-Gracia A."/>
            <person name="Schaack S."/>
            <person name="Shukla A."/>
            <person name="Tetreau G."/>
            <person name="Wang Y."/>
            <person name="Xiong G.H."/>
            <person name="Traut W."/>
            <person name="Walsh T.K."/>
            <person name="Worley K.C."/>
            <person name="Wu D."/>
            <person name="Wu W."/>
            <person name="Wu Y.Q."/>
            <person name="Zhang X."/>
            <person name="Zou Z."/>
            <person name="Zucker H."/>
            <person name="Briscoe A.D."/>
            <person name="Burmester T."/>
            <person name="Clem R.J."/>
            <person name="Feyereisen R."/>
            <person name="Grimmelikhuijzen C.J.P."/>
            <person name="Hamodrakas S.J."/>
            <person name="Hansson B.S."/>
            <person name="Huguet E."/>
            <person name="Jermiin L.S."/>
            <person name="Lan Q."/>
            <person name="Lehman H.K."/>
            <person name="Lorenzen M."/>
            <person name="Merzendorfer H."/>
            <person name="Michalopoulos I."/>
            <person name="Morton D.B."/>
            <person name="Muthukrishnan S."/>
            <person name="Oakeshott J.G."/>
            <person name="Palmer W."/>
            <person name="Park Y."/>
            <person name="Passarelli A.L."/>
            <person name="Rozas J."/>
            <person name="Schwartz L.M."/>
            <person name="Smith W."/>
            <person name="Southgate A."/>
            <person name="Vilcinskas A."/>
            <person name="Vogt R."/>
            <person name="Wang P."/>
            <person name="Werren J."/>
            <person name="Yu X.Q."/>
            <person name="Zhou J.J."/>
            <person name="Brown S.J."/>
            <person name="Scherer S.E."/>
            <person name="Richards S."/>
            <person name="Blissard G.W."/>
        </authorList>
    </citation>
    <scope>NUCLEOTIDE SEQUENCE</scope>
</reference>
<evidence type="ECO:0000313" key="3">
    <source>
        <dbReference type="Proteomes" id="UP000791440"/>
    </source>
</evidence>
<feature type="signal peptide" evidence="1">
    <location>
        <begin position="1"/>
        <end position="20"/>
    </location>
</feature>
<evidence type="ECO:0000313" key="2">
    <source>
        <dbReference type="EMBL" id="KAG6460672.1"/>
    </source>
</evidence>
<keyword evidence="3" id="KW-1185">Reference proteome</keyword>
<dbReference type="EMBL" id="JH668690">
    <property type="protein sequence ID" value="KAG6460672.1"/>
    <property type="molecule type" value="Genomic_DNA"/>
</dbReference>
<dbReference type="AlphaFoldDB" id="A0A922CW87"/>
<protein>
    <submittedName>
        <fullName evidence="2">Uncharacterized protein</fullName>
    </submittedName>
</protein>
<evidence type="ECO:0000256" key="1">
    <source>
        <dbReference type="SAM" id="SignalP"/>
    </source>
</evidence>